<dbReference type="EMBL" id="FN554967">
    <property type="protein sequence ID" value="CBH10417.1"/>
    <property type="molecule type" value="Genomic_DNA"/>
</dbReference>
<organism evidence="4 5">
    <name type="scientific">Trypanosoma brucei gambiense (strain MHOM/CI/86/DAL972)</name>
    <dbReference type="NCBI Taxonomy" id="679716"/>
    <lineage>
        <taxon>Eukaryota</taxon>
        <taxon>Discoba</taxon>
        <taxon>Euglenozoa</taxon>
        <taxon>Kinetoplastea</taxon>
        <taxon>Metakinetoplastina</taxon>
        <taxon>Trypanosomatida</taxon>
        <taxon>Trypanosomatidae</taxon>
        <taxon>Trypanosoma</taxon>
    </lineage>
</organism>
<reference evidence="5" key="1">
    <citation type="journal article" date="2010" name="PLoS Negl. Trop. Dis.">
        <title>The genome sequence of Trypanosoma brucei gambiense, causative agent of chronic human african trypanosomiasis.</title>
        <authorList>
            <person name="Jackson A.P."/>
            <person name="Sanders M."/>
            <person name="Berry A."/>
            <person name="McQuillan J."/>
            <person name="Aslett M.A."/>
            <person name="Quail M.A."/>
            <person name="Chukualim B."/>
            <person name="Capewell P."/>
            <person name="MacLeod A."/>
            <person name="Melville S.E."/>
            <person name="Gibson W."/>
            <person name="Barry J.D."/>
            <person name="Berriman M."/>
            <person name="Hertz-Fowler C."/>
        </authorList>
    </citation>
    <scope>NUCLEOTIDE SEQUENCE [LARGE SCALE GENOMIC DNA]</scope>
    <source>
        <strain evidence="5">MHOM/CI/86/DAL972</strain>
    </source>
</reference>
<proteinExistence type="predicted"/>
<gene>
    <name evidence="4" type="ORF">TbgDal_IV1220</name>
</gene>
<dbReference type="OrthoDB" id="250431at2759"/>
<feature type="signal peptide" evidence="3">
    <location>
        <begin position="1"/>
        <end position="19"/>
    </location>
</feature>
<dbReference type="Proteomes" id="UP000002316">
    <property type="component" value="Chromosome 4"/>
</dbReference>
<feature type="chain" id="PRO_5003004638" evidence="3">
    <location>
        <begin position="20"/>
        <end position="934"/>
    </location>
</feature>
<evidence type="ECO:0000256" key="1">
    <source>
        <dbReference type="SAM" id="MobiDB-lite"/>
    </source>
</evidence>
<evidence type="ECO:0000256" key="2">
    <source>
        <dbReference type="SAM" id="Phobius"/>
    </source>
</evidence>
<protein>
    <submittedName>
        <fullName evidence="4">Uncharacterized protein</fullName>
    </submittedName>
</protein>
<feature type="region of interest" description="Disordered" evidence="1">
    <location>
        <begin position="846"/>
        <end position="880"/>
    </location>
</feature>
<feature type="transmembrane region" description="Helical" evidence="2">
    <location>
        <begin position="897"/>
        <end position="920"/>
    </location>
</feature>
<sequence length="934" mass="102515">MMSPSLALLLLFGSVVVKAVDILHYDGFVPEVEELVESNIAPLLAYDDGLLYTSGNGESGAAVCGTTANITPRMVFPITLKKLDSMHRRVQQGMPWSGTMLDLNMVEGCYTKYDDDGEVCAASLQSLPKQCGMDIESSTMYWAYRVNQRSPVAESTKVFENGASVLVEDILYIRPQREELRRAIRLNKEFNKAGAELFEIARRGWKLNTTEEDQQAFRHAVSARGTQMVKEAYSAAMRKWKIVKQWLKTSIGKVDRQVPTFTAVGNGTLLSMDVCCNVAERIDDWMPITDRNLYIPGVHGRSYSELLTFFRGTKVNESSKERYPNVSHLPCAAVSLAVAMMLHDDFPVRLLYQNITGEANTETLWPWARFEELSTVTTMSPKYRSYTMKQFAYILNYTLDHSAETGRFGGGLALAECVTRSILRITGRDGLPPQPSLFDCYSPAYNQSRMKSTDNEAPPSKYKWVAGGEGMESYAGTPCPWGFTRASGNLWSTREPCVVCPPGSFSDGEGGCRCSSASYPTLMGCMTKRGRYPIKAKWKWLGGPMGVRVANRDNGQLVPLLVVKAPPNAEDGDQVKVLIECTKGLTEFKAVITSTQSNSSKTELVDLPVERNTYIFTTSNTTISLDTSAAFGGDQCNFSTKVVNPKYSDSPVVQAGTLLVLPPVAELRNTALPVQQSSANAMAVEQLANCTSEVRNDPGSVGIALCVTHGQDVSVRIGTHAYTPLTNAMWHILKRSVWTNGAKAKELGKLMKRVVERMRLAVKVTFKCHGNVTTVGEAFSGNIAVGRAMHTVGVKSNNISELVVTTQIVDFCTTEEGVHHTSCAGSRHLFIASDVSNVTFFLAPRNNTEGHRADDDDNDEGRNESAKKPHEGGHDEGADVTQQSRMVSGMLRLRVPLIALGAVDALLVAITAAITVLYYARYRKTALPEVEGNP</sequence>
<accession>C9ZLZ2</accession>
<dbReference type="VEuPathDB" id="TriTrypDB:Tbg972.4.1220"/>
<evidence type="ECO:0000256" key="3">
    <source>
        <dbReference type="SAM" id="SignalP"/>
    </source>
</evidence>
<feature type="compositionally biased region" description="Basic and acidic residues" evidence="1">
    <location>
        <begin position="848"/>
        <end position="877"/>
    </location>
</feature>
<keyword evidence="3" id="KW-0732">Signal</keyword>
<dbReference type="KEGG" id="tbg:TbgDal_IV1220"/>
<evidence type="ECO:0000313" key="5">
    <source>
        <dbReference type="Proteomes" id="UP000002316"/>
    </source>
</evidence>
<evidence type="ECO:0000313" key="4">
    <source>
        <dbReference type="EMBL" id="CBH10417.1"/>
    </source>
</evidence>
<dbReference type="GeneID" id="23859526"/>
<keyword evidence="2" id="KW-1133">Transmembrane helix</keyword>
<keyword evidence="2" id="KW-0472">Membrane</keyword>
<dbReference type="RefSeq" id="XP_011772707.1">
    <property type="nucleotide sequence ID" value="XM_011774405.1"/>
</dbReference>
<name>C9ZLZ2_TRYB9</name>
<dbReference type="AlphaFoldDB" id="C9ZLZ2"/>
<keyword evidence="2" id="KW-0812">Transmembrane</keyword>